<dbReference type="Gene3D" id="1.20.1740.10">
    <property type="entry name" value="Amino acid/polyamine transporter I"/>
    <property type="match status" value="1"/>
</dbReference>
<feature type="transmembrane region" description="Helical" evidence="8">
    <location>
        <begin position="59"/>
        <end position="82"/>
    </location>
</feature>
<feature type="domain" description="Amino acid permease/ SLC12A" evidence="9">
    <location>
        <begin position="29"/>
        <end position="440"/>
    </location>
</feature>
<keyword evidence="3" id="KW-1003">Cell membrane</keyword>
<evidence type="ECO:0000256" key="6">
    <source>
        <dbReference type="ARBA" id="ARBA00022989"/>
    </source>
</evidence>
<dbReference type="PANTHER" id="PTHR43495">
    <property type="entry name" value="GABA PERMEASE"/>
    <property type="match status" value="1"/>
</dbReference>
<proteinExistence type="predicted"/>
<keyword evidence="7 8" id="KW-0472">Membrane</keyword>
<evidence type="ECO:0000256" key="5">
    <source>
        <dbReference type="ARBA" id="ARBA00022970"/>
    </source>
</evidence>
<keyword evidence="2" id="KW-0813">Transport</keyword>
<comment type="subcellular location">
    <subcellularLocation>
        <location evidence="1">Cell membrane</location>
        <topology evidence="1">Multi-pass membrane protein</topology>
    </subcellularLocation>
</comment>
<dbReference type="GO" id="GO:0005886">
    <property type="term" value="C:plasma membrane"/>
    <property type="evidence" value="ECO:0007669"/>
    <property type="project" value="UniProtKB-SubCell"/>
</dbReference>
<keyword evidence="6 8" id="KW-1133">Transmembrane helix</keyword>
<evidence type="ECO:0000256" key="2">
    <source>
        <dbReference type="ARBA" id="ARBA00022448"/>
    </source>
</evidence>
<reference evidence="11" key="1">
    <citation type="submission" date="2016-10" db="EMBL/GenBank/DDBJ databases">
        <authorList>
            <person name="Varghese N."/>
            <person name="Submissions S."/>
        </authorList>
    </citation>
    <scope>NUCLEOTIDE SEQUENCE [LARGE SCALE GENOMIC DNA]</scope>
    <source>
        <strain evidence="11">DSM 13327</strain>
    </source>
</reference>
<dbReference type="InterPro" id="IPR004841">
    <property type="entry name" value="AA-permease/SLC12A_dom"/>
</dbReference>
<feature type="transmembrane region" description="Helical" evidence="8">
    <location>
        <begin position="372"/>
        <end position="393"/>
    </location>
</feature>
<evidence type="ECO:0000259" key="9">
    <source>
        <dbReference type="Pfam" id="PF00324"/>
    </source>
</evidence>
<keyword evidence="5" id="KW-0029">Amino-acid transport</keyword>
<dbReference type="Proteomes" id="UP000199520">
    <property type="component" value="Unassembled WGS sequence"/>
</dbReference>
<dbReference type="AlphaFoldDB" id="A0A1I4IGI2"/>
<feature type="transmembrane region" description="Helical" evidence="8">
    <location>
        <begin position="284"/>
        <end position="308"/>
    </location>
</feature>
<dbReference type="InterPro" id="IPR004840">
    <property type="entry name" value="Amino_acid_permease_CS"/>
</dbReference>
<keyword evidence="4 8" id="KW-0812">Transmembrane</keyword>
<dbReference type="EMBL" id="FOTS01000008">
    <property type="protein sequence ID" value="SFL53167.1"/>
    <property type="molecule type" value="Genomic_DNA"/>
</dbReference>
<feature type="transmembrane region" description="Helical" evidence="8">
    <location>
        <begin position="134"/>
        <end position="155"/>
    </location>
</feature>
<feature type="transmembrane region" description="Helical" evidence="8">
    <location>
        <begin position="348"/>
        <end position="366"/>
    </location>
</feature>
<organism evidence="10 11">
    <name type="scientific">Pelosinus propionicus DSM 13327</name>
    <dbReference type="NCBI Taxonomy" id="1123291"/>
    <lineage>
        <taxon>Bacteria</taxon>
        <taxon>Bacillati</taxon>
        <taxon>Bacillota</taxon>
        <taxon>Negativicutes</taxon>
        <taxon>Selenomonadales</taxon>
        <taxon>Sporomusaceae</taxon>
        <taxon>Pelosinus</taxon>
    </lineage>
</organism>
<dbReference type="GO" id="GO:0006865">
    <property type="term" value="P:amino acid transport"/>
    <property type="evidence" value="ECO:0007669"/>
    <property type="project" value="UniProtKB-KW"/>
</dbReference>
<feature type="transmembrane region" description="Helical" evidence="8">
    <location>
        <begin position="201"/>
        <end position="222"/>
    </location>
</feature>
<feature type="transmembrane region" description="Helical" evidence="8">
    <location>
        <begin position="441"/>
        <end position="460"/>
    </location>
</feature>
<dbReference type="FunFam" id="1.20.1740.10:FF:000001">
    <property type="entry name" value="Amino acid permease"/>
    <property type="match status" value="1"/>
</dbReference>
<feature type="transmembrane region" description="Helical" evidence="8">
    <location>
        <begin position="103"/>
        <end position="128"/>
    </location>
</feature>
<sequence>MLVTIDKNERRKSSIMEEKELTRGLKSRHIELIALGGTIGVGLFMGSASTIKWAGPSVLLAYALAGIIMFFVMRIMGEMLFLEPVTGSFATYAHKYVSPLAGYLTAWCYWFLWVTVGMAEVTAIGIYVKYWFPLIPQWLPALAGVAIVASANLAAVKYYGEFEFWFALIKVAAIIAMIVIGLGMILFGFGNGSQPVGIENLYAHGGFFAGGLEGFLFALCLVTASYQGVEMVGITAGEAQDPKNTLRRATKNIIWRILIFYIGAIFVILAIYPWNLVGTIGSPFVMTFAKVGIVAAAGIINFVVLTAAMSGCNSGIYSAGRMLYTLSKNGQAPAFFGRVSKNGMPGNSIMVTISCLLLGVFLNYIAPESKLFLYIYSASILPGMIPWFVLAFSQIAFRKKWKEEMEAHPFKSPFFPVSNYITVIFLILVLIGMWFNEDTRISLIVGGIFCGIVLMSYYFLGMGKSQSAKEIDVNNKLS</sequence>
<evidence type="ECO:0000256" key="7">
    <source>
        <dbReference type="ARBA" id="ARBA00023136"/>
    </source>
</evidence>
<evidence type="ECO:0000256" key="1">
    <source>
        <dbReference type="ARBA" id="ARBA00004651"/>
    </source>
</evidence>
<gene>
    <name evidence="10" type="ORF">SAMN04490355_100814</name>
</gene>
<accession>A0A1I4IGI2</accession>
<evidence type="ECO:0000256" key="4">
    <source>
        <dbReference type="ARBA" id="ARBA00022692"/>
    </source>
</evidence>
<feature type="transmembrane region" description="Helical" evidence="8">
    <location>
        <begin position="32"/>
        <end position="53"/>
    </location>
</feature>
<name>A0A1I4IGI2_9FIRM</name>
<dbReference type="GO" id="GO:0055085">
    <property type="term" value="P:transmembrane transport"/>
    <property type="evidence" value="ECO:0007669"/>
    <property type="project" value="InterPro"/>
</dbReference>
<dbReference type="PROSITE" id="PS00218">
    <property type="entry name" value="AMINO_ACID_PERMEASE_1"/>
    <property type="match status" value="1"/>
</dbReference>
<evidence type="ECO:0000313" key="11">
    <source>
        <dbReference type="Proteomes" id="UP000199520"/>
    </source>
</evidence>
<feature type="transmembrane region" description="Helical" evidence="8">
    <location>
        <begin position="414"/>
        <end position="435"/>
    </location>
</feature>
<evidence type="ECO:0000313" key="10">
    <source>
        <dbReference type="EMBL" id="SFL53167.1"/>
    </source>
</evidence>
<protein>
    <submittedName>
        <fullName evidence="10">Amino acid transporter, AAT family</fullName>
    </submittedName>
</protein>
<dbReference type="PIRSF" id="PIRSF006060">
    <property type="entry name" value="AA_transporter"/>
    <property type="match status" value="1"/>
</dbReference>
<keyword evidence="11" id="KW-1185">Reference proteome</keyword>
<feature type="transmembrane region" description="Helical" evidence="8">
    <location>
        <begin position="167"/>
        <end position="189"/>
    </location>
</feature>
<evidence type="ECO:0000256" key="8">
    <source>
        <dbReference type="SAM" id="Phobius"/>
    </source>
</evidence>
<feature type="transmembrane region" description="Helical" evidence="8">
    <location>
        <begin position="253"/>
        <end position="272"/>
    </location>
</feature>
<evidence type="ECO:0000256" key="3">
    <source>
        <dbReference type="ARBA" id="ARBA00022475"/>
    </source>
</evidence>
<dbReference type="Pfam" id="PF00324">
    <property type="entry name" value="AA_permease"/>
    <property type="match status" value="1"/>
</dbReference>
<dbReference type="PANTHER" id="PTHR43495:SF2">
    <property type="entry name" value="D-SERINE_D-ALANINE_GLYCINE TRANSPORTER"/>
    <property type="match status" value="1"/>
</dbReference>